<evidence type="ECO:0000313" key="1">
    <source>
        <dbReference type="EMBL" id="PCH43651.1"/>
    </source>
</evidence>
<dbReference type="EMBL" id="KB468146">
    <property type="protein sequence ID" value="PCH43651.1"/>
    <property type="molecule type" value="Genomic_DNA"/>
</dbReference>
<dbReference type="Proteomes" id="UP000218811">
    <property type="component" value="Unassembled WGS sequence"/>
</dbReference>
<sequence length="75" mass="7967">MAHGDLLVGSKTESPPYPTPPFIATVHCVSDPPTSRRTPMDEAFGVLRQGIHISATIFTPSQVARGSKKSEGTTC</sequence>
<dbReference type="AlphaFoldDB" id="A0A2H3JP34"/>
<gene>
    <name evidence="1" type="ORF">WOLCODRAFT_103919</name>
</gene>
<evidence type="ECO:0000313" key="2">
    <source>
        <dbReference type="Proteomes" id="UP000218811"/>
    </source>
</evidence>
<keyword evidence="2" id="KW-1185">Reference proteome</keyword>
<accession>A0A2H3JP34</accession>
<name>A0A2H3JP34_WOLCO</name>
<protein>
    <submittedName>
        <fullName evidence="1">Uncharacterized protein</fullName>
    </submittedName>
</protein>
<organism evidence="1 2">
    <name type="scientific">Wolfiporia cocos (strain MD-104)</name>
    <name type="common">Brown rot fungus</name>
    <dbReference type="NCBI Taxonomy" id="742152"/>
    <lineage>
        <taxon>Eukaryota</taxon>
        <taxon>Fungi</taxon>
        <taxon>Dikarya</taxon>
        <taxon>Basidiomycota</taxon>
        <taxon>Agaricomycotina</taxon>
        <taxon>Agaricomycetes</taxon>
        <taxon>Polyporales</taxon>
        <taxon>Phaeolaceae</taxon>
        <taxon>Wolfiporia</taxon>
    </lineage>
</organism>
<proteinExistence type="predicted"/>
<reference evidence="1 2" key="1">
    <citation type="journal article" date="2012" name="Science">
        <title>The Paleozoic origin of enzymatic lignin decomposition reconstructed from 31 fungal genomes.</title>
        <authorList>
            <person name="Floudas D."/>
            <person name="Binder M."/>
            <person name="Riley R."/>
            <person name="Barry K."/>
            <person name="Blanchette R.A."/>
            <person name="Henrissat B."/>
            <person name="Martinez A.T."/>
            <person name="Otillar R."/>
            <person name="Spatafora J.W."/>
            <person name="Yadav J.S."/>
            <person name="Aerts A."/>
            <person name="Benoit I."/>
            <person name="Boyd A."/>
            <person name="Carlson A."/>
            <person name="Copeland A."/>
            <person name="Coutinho P.M."/>
            <person name="de Vries R.P."/>
            <person name="Ferreira P."/>
            <person name="Findley K."/>
            <person name="Foster B."/>
            <person name="Gaskell J."/>
            <person name="Glotzer D."/>
            <person name="Gorecki P."/>
            <person name="Heitman J."/>
            <person name="Hesse C."/>
            <person name="Hori C."/>
            <person name="Igarashi K."/>
            <person name="Jurgens J.A."/>
            <person name="Kallen N."/>
            <person name="Kersten P."/>
            <person name="Kohler A."/>
            <person name="Kuees U."/>
            <person name="Kumar T.K.A."/>
            <person name="Kuo A."/>
            <person name="LaButti K."/>
            <person name="Larrondo L.F."/>
            <person name="Lindquist E."/>
            <person name="Ling A."/>
            <person name="Lombard V."/>
            <person name="Lucas S."/>
            <person name="Lundell T."/>
            <person name="Martin R."/>
            <person name="McLaughlin D.J."/>
            <person name="Morgenstern I."/>
            <person name="Morin E."/>
            <person name="Murat C."/>
            <person name="Nagy L.G."/>
            <person name="Nolan M."/>
            <person name="Ohm R.A."/>
            <person name="Patyshakuliyeva A."/>
            <person name="Rokas A."/>
            <person name="Ruiz-Duenas F.J."/>
            <person name="Sabat G."/>
            <person name="Salamov A."/>
            <person name="Samejima M."/>
            <person name="Schmutz J."/>
            <person name="Slot J.C."/>
            <person name="St John F."/>
            <person name="Stenlid J."/>
            <person name="Sun H."/>
            <person name="Sun S."/>
            <person name="Syed K."/>
            <person name="Tsang A."/>
            <person name="Wiebenga A."/>
            <person name="Young D."/>
            <person name="Pisabarro A."/>
            <person name="Eastwood D.C."/>
            <person name="Martin F."/>
            <person name="Cullen D."/>
            <person name="Grigoriev I.V."/>
            <person name="Hibbett D.S."/>
        </authorList>
    </citation>
    <scope>NUCLEOTIDE SEQUENCE [LARGE SCALE GENOMIC DNA]</scope>
    <source>
        <strain evidence="1 2">MD-104</strain>
    </source>
</reference>